<feature type="domain" description="Transketolase-like pyrimidine-binding" evidence="6">
    <location>
        <begin position="491"/>
        <end position="681"/>
    </location>
</feature>
<comment type="cofactor">
    <cofactor evidence="1">
        <name>thiamine diphosphate</name>
        <dbReference type="ChEBI" id="CHEBI:58937"/>
    </cofactor>
</comment>
<dbReference type="InterPro" id="IPR001017">
    <property type="entry name" value="DH_E1"/>
</dbReference>
<dbReference type="Gene3D" id="3.40.50.11610">
    <property type="entry name" value="Multifunctional 2-oxoglutarate metabolism enzyme, C-terminal domain"/>
    <property type="match status" value="1"/>
</dbReference>
<dbReference type="PANTHER" id="PTHR23152">
    <property type="entry name" value="2-OXOGLUTARATE DEHYDROGENASE"/>
    <property type="match status" value="1"/>
</dbReference>
<organism evidence="7 8">
    <name type="scientific">Mesoterricola sediminis</name>
    <dbReference type="NCBI Taxonomy" id="2927980"/>
    <lineage>
        <taxon>Bacteria</taxon>
        <taxon>Pseudomonadati</taxon>
        <taxon>Acidobacteriota</taxon>
        <taxon>Holophagae</taxon>
        <taxon>Holophagales</taxon>
        <taxon>Holophagaceae</taxon>
        <taxon>Mesoterricola</taxon>
    </lineage>
</organism>
<dbReference type="GO" id="GO:0006099">
    <property type="term" value="P:tricarboxylic acid cycle"/>
    <property type="evidence" value="ECO:0007669"/>
    <property type="project" value="TreeGrafter"/>
</dbReference>
<dbReference type="Gene3D" id="3.40.50.12470">
    <property type="match status" value="1"/>
</dbReference>
<dbReference type="InterPro" id="IPR029061">
    <property type="entry name" value="THDP-binding"/>
</dbReference>
<dbReference type="Pfam" id="PF02779">
    <property type="entry name" value="Transket_pyr"/>
    <property type="match status" value="1"/>
</dbReference>
<dbReference type="InterPro" id="IPR042179">
    <property type="entry name" value="KGD_C_sf"/>
</dbReference>
<keyword evidence="8" id="KW-1185">Reference proteome</keyword>
<dbReference type="SMART" id="SM00861">
    <property type="entry name" value="Transket_pyr"/>
    <property type="match status" value="1"/>
</dbReference>
<evidence type="ECO:0000256" key="5">
    <source>
        <dbReference type="ARBA" id="ARBA00023052"/>
    </source>
</evidence>
<dbReference type="GO" id="GO:0004591">
    <property type="term" value="F:oxoglutarate dehydrogenase (succinyl-transferring) activity"/>
    <property type="evidence" value="ECO:0007669"/>
    <property type="project" value="UniProtKB-EC"/>
</dbReference>
<dbReference type="Pfam" id="PF00676">
    <property type="entry name" value="E1_dh"/>
    <property type="match status" value="1"/>
</dbReference>
<dbReference type="KEGG" id="msea:METESE_01250"/>
<dbReference type="RefSeq" id="WP_316410890.1">
    <property type="nucleotide sequence ID" value="NZ_AP027081.1"/>
</dbReference>
<dbReference type="InterPro" id="IPR005475">
    <property type="entry name" value="Transketolase-like_Pyr-bd"/>
</dbReference>
<dbReference type="EMBL" id="AP027081">
    <property type="protein sequence ID" value="BDU75167.1"/>
    <property type="molecule type" value="Genomic_DNA"/>
</dbReference>
<keyword evidence="5" id="KW-0786">Thiamine pyrophosphate</keyword>
<dbReference type="PANTHER" id="PTHR23152:SF4">
    <property type="entry name" value="2-OXOADIPATE DEHYDROGENASE COMPLEX COMPONENT E1"/>
    <property type="match status" value="1"/>
</dbReference>
<evidence type="ECO:0000313" key="7">
    <source>
        <dbReference type="EMBL" id="BDU75167.1"/>
    </source>
</evidence>
<evidence type="ECO:0000313" key="8">
    <source>
        <dbReference type="Proteomes" id="UP001228113"/>
    </source>
</evidence>
<dbReference type="NCBIfam" id="NF006914">
    <property type="entry name" value="PRK09404.1"/>
    <property type="match status" value="1"/>
</dbReference>
<evidence type="ECO:0000256" key="1">
    <source>
        <dbReference type="ARBA" id="ARBA00001964"/>
    </source>
</evidence>
<dbReference type="Pfam" id="PF16870">
    <property type="entry name" value="OxoGdeHyase_C"/>
    <property type="match status" value="1"/>
</dbReference>
<dbReference type="SUPFAM" id="SSF52518">
    <property type="entry name" value="Thiamin diphosphate-binding fold (THDP-binding)"/>
    <property type="match status" value="2"/>
</dbReference>
<proteinExistence type="predicted"/>
<name>A0AA48GW45_9BACT</name>
<dbReference type="GO" id="GO:0030976">
    <property type="term" value="F:thiamine pyrophosphate binding"/>
    <property type="evidence" value="ECO:0007669"/>
    <property type="project" value="InterPro"/>
</dbReference>
<dbReference type="GO" id="GO:0045252">
    <property type="term" value="C:oxoglutarate dehydrogenase complex"/>
    <property type="evidence" value="ECO:0007669"/>
    <property type="project" value="TreeGrafter"/>
</dbReference>
<comment type="function">
    <text evidence="2">E1 component of the 2-oxoglutarate dehydrogenase (OGDH) complex which catalyzes the decarboxylation of 2-oxoglutarate, the first step in the conversion of 2-oxoglutarate to succinyl-CoA and CO(2).</text>
</comment>
<dbReference type="NCBIfam" id="NF008907">
    <property type="entry name" value="PRK12270.1"/>
    <property type="match status" value="1"/>
</dbReference>
<evidence type="ECO:0000256" key="4">
    <source>
        <dbReference type="ARBA" id="ARBA00023002"/>
    </source>
</evidence>
<dbReference type="InterPro" id="IPR011603">
    <property type="entry name" value="2oxoglutarate_DH_E1"/>
</dbReference>
<dbReference type="EC" id="1.2.4.2" evidence="3"/>
<dbReference type="GO" id="GO:0005829">
    <property type="term" value="C:cytosol"/>
    <property type="evidence" value="ECO:0007669"/>
    <property type="project" value="TreeGrafter"/>
</dbReference>
<dbReference type="InterPro" id="IPR031717">
    <property type="entry name" value="ODO-1/KGD_C"/>
</dbReference>
<dbReference type="PIRSF" id="PIRSF000157">
    <property type="entry name" value="Oxoglu_dh_E1"/>
    <property type="match status" value="1"/>
</dbReference>
<dbReference type="CDD" id="cd02016">
    <property type="entry name" value="TPP_E1_OGDC_like"/>
    <property type="match status" value="1"/>
</dbReference>
<evidence type="ECO:0000256" key="2">
    <source>
        <dbReference type="ARBA" id="ARBA00003906"/>
    </source>
</evidence>
<accession>A0AA48GW45</accession>
<sequence length="828" mass="87874">MTDPALDALIARYGLNAGYAAEVFAEAPAPDPRAPFRARGHLAADLDPLGLEPREAPPAVPAGEDGARLLAAWCGTLGAEVAHVEDPALRAWLEAAVEEGPGRSGLDGGARRALLAQLLRVEAFEAALLTRYPGHKGFSLSGGDAAVTFLDRVFDRAAAAGVREAVLGMPHRGRLAVMACTLGKPAARIFETFEDRADPGATHGSGDLRYHLGASALRRSWEGGGLAVTLAPNPSHLEAVDPVVEGMARARQRLAGAGGAARVLPVLLHGDASFPGQGVVAETLNLAGLEGYATGGTLHLVVDNRVGFTAGPERTRSTRRCTDLAKAYGFPILHVNGDDPEAAVRAADLAFDARQRFGADVVVRLVCYRRFGHNEGDEPRFTLPLLYRRIDAHPPVAAGYAARLEAEGVLAPGEAEVLRQRARGDVAAGPASPDLPPPQAPVLPPAAPADLAPRLREAARALGRVPAGFQVHPKLVRLQAARAAVAEGGPVDWAGAELLAFGLCLQEGLPVRLSGQDAVRGTFSQRHLTLFDVRNGAPWTPLAALAPGLEALDSPLSEFAVLGFEFGYATADPAALVLWEAQFGDFANGAQVILDQFLAASERKWGQEAGLVLLLPHGQEGQGPEHSSARLERLLDLCAEDNLRVAQPSTAAQHFHLLRRQARDPRRRPLAVLTPKGLLRDPATRATLADLAAGGFQGVLDDPAFAAGEPRAGVERVALVSGKLGHELLRARQDRRTAILRLEQLYPFPAGQLSQALAGYPRSAVRLFAQEEPRNMGAWRYVRERLGASACDWGCVARPERASPAPGSRTRFLQEQAALVTDALNWKP</sequence>
<dbReference type="Proteomes" id="UP001228113">
    <property type="component" value="Chromosome"/>
</dbReference>
<gene>
    <name evidence="7" type="ORF">METESE_01250</name>
</gene>
<evidence type="ECO:0000256" key="3">
    <source>
        <dbReference type="ARBA" id="ARBA00012280"/>
    </source>
</evidence>
<protein>
    <recommendedName>
        <fullName evidence="3">oxoglutarate dehydrogenase (succinyl-transferring)</fullName>
        <ecNumber evidence="3">1.2.4.2</ecNumber>
    </recommendedName>
</protein>
<keyword evidence="4" id="KW-0560">Oxidoreductase</keyword>
<reference evidence="7" key="1">
    <citation type="journal article" date="2023" name="Int. J. Syst. Evol. Microbiol.">
        <title>Mesoterricola silvestris gen. nov., sp. nov., Mesoterricola sediminis sp. nov., Geothrix oryzae sp. nov., Geothrix edaphica sp. nov., Geothrix rubra sp. nov., and Geothrix limicola sp. nov., six novel members of Acidobacteriota isolated from soils.</title>
        <authorList>
            <person name="Itoh H."/>
            <person name="Sugisawa Y."/>
            <person name="Mise K."/>
            <person name="Xu Z."/>
            <person name="Kuniyasu M."/>
            <person name="Ushijima N."/>
            <person name="Kawano K."/>
            <person name="Kobayashi E."/>
            <person name="Shiratori Y."/>
            <person name="Masuda Y."/>
            <person name="Senoo K."/>
        </authorList>
    </citation>
    <scope>NUCLEOTIDE SEQUENCE</scope>
    <source>
        <strain evidence="7">W786</strain>
    </source>
</reference>
<dbReference type="Gene3D" id="3.40.50.970">
    <property type="match status" value="1"/>
</dbReference>
<evidence type="ECO:0000259" key="6">
    <source>
        <dbReference type="SMART" id="SM00861"/>
    </source>
</evidence>
<dbReference type="NCBIfam" id="TIGR00239">
    <property type="entry name" value="2oxo_dh_E1"/>
    <property type="match status" value="1"/>
</dbReference>
<dbReference type="AlphaFoldDB" id="A0AA48GW45"/>